<organism evidence="3 4">
    <name type="scientific">Theileria parva</name>
    <name type="common">East coast fever infection agent</name>
    <dbReference type="NCBI Taxonomy" id="5875"/>
    <lineage>
        <taxon>Eukaryota</taxon>
        <taxon>Sar</taxon>
        <taxon>Alveolata</taxon>
        <taxon>Apicomplexa</taxon>
        <taxon>Aconoidasida</taxon>
        <taxon>Piroplasmida</taxon>
        <taxon>Theileriidae</taxon>
        <taxon>Theileria</taxon>
    </lineage>
</organism>
<accession>Q4N8R3</accession>
<dbReference type="InParanoid" id="Q4N8R3"/>
<dbReference type="GeneID" id="3502824"/>
<evidence type="ECO:0000313" key="4">
    <source>
        <dbReference type="Proteomes" id="UP000001949"/>
    </source>
</evidence>
<comment type="caution">
    <text evidence="3">The sequence shown here is derived from an EMBL/GenBank/DDBJ whole genome shotgun (WGS) entry which is preliminary data.</text>
</comment>
<protein>
    <recommendedName>
        <fullName evidence="5">Lon N-terminal domain-containing protein</fullName>
    </recommendedName>
</protein>
<feature type="chain" id="PRO_5004241347" description="Lon N-terminal domain-containing protein" evidence="2">
    <location>
        <begin position="26"/>
        <end position="505"/>
    </location>
</feature>
<dbReference type="KEGG" id="tpv:TP01_0401"/>
<sequence>MFMCRIFSIFCANVLIAASVNHISGVNCIFKDSRHTCLSPKFTFISSNSTSLTPSNKNPQIKYNYNNHKCDNAKFKYNSKNTGFDIEPENLTGVSTTDDYKSTAESLEKENVDFIDNLSNVTASTSQVDSSDNNYFDWQSITDLKNPSNSTDSSALNVANPDIKTVVNNLDGEKRNDVEEGEKPLITGSGLNSELKVEDYEIGVSNGRLNEWPVEWVPGRKVLSFFPILIDQYSVNPNPIQIGFEDTIRFRGKHVESTFNSILDNLNDKQIFGMCFLSPESMQLAPLAVYAELISKETVVDGSGENLLVTGRVLGRALINRVLLDEPFIKALVSPYEDEPALHDADNIPKIVDEIVNLYDSCNTVEAEIMELLQQPYAHLRVKNRSKLMDVIDDRLNKFNINNNVNQGFAQIAAYSAFDYHLNASERYDALAMQNTEDRLRFVRDTLKFKAKQLGVVKNSPKDRLEDLVKQLKNFQNDRDSMYSFSESLSEAPNSESVAANSNSQ</sequence>
<reference evidence="3 4" key="1">
    <citation type="journal article" date="2005" name="Science">
        <title>Genome sequence of Theileria parva, a bovine pathogen that transforms lymphocytes.</title>
        <authorList>
            <person name="Gardner M.J."/>
            <person name="Bishop R."/>
            <person name="Shah T."/>
            <person name="de Villiers E.P."/>
            <person name="Carlton J.M."/>
            <person name="Hall N."/>
            <person name="Ren Q."/>
            <person name="Paulsen I.T."/>
            <person name="Pain A."/>
            <person name="Berriman M."/>
            <person name="Wilson R.J.M."/>
            <person name="Sato S."/>
            <person name="Ralph S.A."/>
            <person name="Mann D.J."/>
            <person name="Xiong Z."/>
            <person name="Shallom S.J."/>
            <person name="Weidman J."/>
            <person name="Jiang L."/>
            <person name="Lynn J."/>
            <person name="Weaver B."/>
            <person name="Shoaibi A."/>
            <person name="Domingo A.R."/>
            <person name="Wasawo D."/>
            <person name="Crabtree J."/>
            <person name="Wortman J.R."/>
            <person name="Haas B."/>
            <person name="Angiuoli S.V."/>
            <person name="Creasy T.H."/>
            <person name="Lu C."/>
            <person name="Suh B."/>
            <person name="Silva J.C."/>
            <person name="Utterback T.R."/>
            <person name="Feldblyum T.V."/>
            <person name="Pertea M."/>
            <person name="Allen J."/>
            <person name="Nierman W.C."/>
            <person name="Taracha E.L.N."/>
            <person name="Salzberg S.L."/>
            <person name="White O.R."/>
            <person name="Fitzhugh H.A."/>
            <person name="Morzaria S."/>
            <person name="Venter J.C."/>
            <person name="Fraser C.M."/>
            <person name="Nene V."/>
        </authorList>
    </citation>
    <scope>NUCLEOTIDE SEQUENCE [LARGE SCALE GENOMIC DNA]</scope>
    <source>
        <strain evidence="3 4">Muguga</strain>
    </source>
</reference>
<dbReference type="VEuPathDB" id="PiroplasmaDB:TpMuguga_01g00401"/>
<dbReference type="eggNOG" id="ENOG502QX8R">
    <property type="taxonomic scope" value="Eukaryota"/>
</dbReference>
<evidence type="ECO:0000256" key="2">
    <source>
        <dbReference type="SAM" id="SignalP"/>
    </source>
</evidence>
<keyword evidence="2" id="KW-0732">Signal</keyword>
<gene>
    <name evidence="3" type="ordered locus">TP01_0401</name>
</gene>
<evidence type="ECO:0000256" key="1">
    <source>
        <dbReference type="SAM" id="MobiDB-lite"/>
    </source>
</evidence>
<dbReference type="Proteomes" id="UP000001949">
    <property type="component" value="Unassembled WGS sequence"/>
</dbReference>
<name>Q4N8R3_THEPA</name>
<feature type="region of interest" description="Disordered" evidence="1">
    <location>
        <begin position="484"/>
        <end position="505"/>
    </location>
</feature>
<dbReference type="AlphaFoldDB" id="Q4N8R3"/>
<keyword evidence="4" id="KW-1185">Reference proteome</keyword>
<dbReference type="RefSeq" id="XP_765928.1">
    <property type="nucleotide sequence ID" value="XM_760835.1"/>
</dbReference>
<evidence type="ECO:0008006" key="5">
    <source>
        <dbReference type="Google" id="ProtNLM"/>
    </source>
</evidence>
<evidence type="ECO:0000313" key="3">
    <source>
        <dbReference type="EMBL" id="EAN33645.1"/>
    </source>
</evidence>
<dbReference type="FunCoup" id="Q4N8R3">
    <property type="interactions" value="22"/>
</dbReference>
<proteinExistence type="predicted"/>
<dbReference type="OMA" id="AMQNTED"/>
<dbReference type="EMBL" id="AAGK01000001">
    <property type="protein sequence ID" value="EAN33645.1"/>
    <property type="molecule type" value="Genomic_DNA"/>
</dbReference>
<feature type="signal peptide" evidence="2">
    <location>
        <begin position="1"/>
        <end position="25"/>
    </location>
</feature>